<gene>
    <name evidence="11" type="ORF">GGI25_003514</name>
</gene>
<dbReference type="PANTHER" id="PTHR11177:SF392">
    <property type="entry name" value="HAP41P"/>
    <property type="match status" value="1"/>
</dbReference>
<comment type="similarity">
    <text evidence="8">Belongs to the glycosyl hydrolase 18 family.</text>
</comment>
<dbReference type="OrthoDB" id="76388at2759"/>
<sequence length="322" mass="35674">MQTPKANIVTLSAAAIFAVAYLATDVEAAEPVVLGYYPSWKRTKMQDVDFSKYTHVNIAFSIPRSDGTFSFEDEWALPQILKQVRAGGTKALMSVGGWTGSNFFSPILKSNDAREKLLTSMTRYVKDNGLDGIDIDWEYPGRLGNTCNAYDPQNDAPNFLNFLKDLRSRFDSTFGDKNKLITLAVRVQPFDSTGGPMPDVSEFARYVDYANIMAYDIGGPWNSETGPNAPFNFESGKGTALSFVSAIDAWTGAQWPANKLVAGLGFYGRSSLVQQDMTRDTANQYQPQSHEVPLGDSDDAPWHNLGIRHMAVEEPAYTRHTY</sequence>
<dbReference type="SMART" id="SM00636">
    <property type="entry name" value="Glyco_18"/>
    <property type="match status" value="1"/>
</dbReference>
<reference evidence="11" key="1">
    <citation type="submission" date="2022-07" db="EMBL/GenBank/DDBJ databases">
        <title>Phylogenomic reconstructions and comparative analyses of Kickxellomycotina fungi.</title>
        <authorList>
            <person name="Reynolds N.K."/>
            <person name="Stajich J.E."/>
            <person name="Barry K."/>
            <person name="Grigoriev I.V."/>
            <person name="Crous P."/>
            <person name="Smith M.E."/>
        </authorList>
    </citation>
    <scope>NUCLEOTIDE SEQUENCE</scope>
    <source>
        <strain evidence="11">NRRL 3115</strain>
    </source>
</reference>
<evidence type="ECO:0000256" key="9">
    <source>
        <dbReference type="SAM" id="SignalP"/>
    </source>
</evidence>
<evidence type="ECO:0000256" key="3">
    <source>
        <dbReference type="ARBA" id="ARBA00023024"/>
    </source>
</evidence>
<dbReference type="GO" id="GO:0005576">
    <property type="term" value="C:extracellular region"/>
    <property type="evidence" value="ECO:0007669"/>
    <property type="project" value="TreeGrafter"/>
</dbReference>
<evidence type="ECO:0000259" key="10">
    <source>
        <dbReference type="PROSITE" id="PS51910"/>
    </source>
</evidence>
<dbReference type="AlphaFoldDB" id="A0A9W8G6V1"/>
<evidence type="ECO:0000256" key="2">
    <source>
        <dbReference type="ARBA" id="ARBA00022801"/>
    </source>
</evidence>
<keyword evidence="2 7" id="KW-0378">Hydrolase</keyword>
<dbReference type="Proteomes" id="UP001151518">
    <property type="component" value="Unassembled WGS sequence"/>
</dbReference>
<keyword evidence="5 7" id="KW-0326">Glycosidase</keyword>
<dbReference type="EMBL" id="JANBTW010000039">
    <property type="protein sequence ID" value="KAJ2676479.1"/>
    <property type="molecule type" value="Genomic_DNA"/>
</dbReference>
<accession>A0A9W8G6V1</accession>
<dbReference type="InterPro" id="IPR017853">
    <property type="entry name" value="GH"/>
</dbReference>
<keyword evidence="4" id="KW-0119">Carbohydrate metabolism</keyword>
<dbReference type="InterPro" id="IPR050314">
    <property type="entry name" value="Glycosyl_Hydrlase_18"/>
</dbReference>
<dbReference type="PROSITE" id="PS51910">
    <property type="entry name" value="GH18_2"/>
    <property type="match status" value="1"/>
</dbReference>
<evidence type="ECO:0000313" key="11">
    <source>
        <dbReference type="EMBL" id="KAJ2676479.1"/>
    </source>
</evidence>
<keyword evidence="6" id="KW-0624">Polysaccharide degradation</keyword>
<organism evidence="11 12">
    <name type="scientific">Coemansia spiralis</name>
    <dbReference type="NCBI Taxonomy" id="417178"/>
    <lineage>
        <taxon>Eukaryota</taxon>
        <taxon>Fungi</taxon>
        <taxon>Fungi incertae sedis</taxon>
        <taxon>Zoopagomycota</taxon>
        <taxon>Kickxellomycotina</taxon>
        <taxon>Kickxellomycetes</taxon>
        <taxon>Kickxellales</taxon>
        <taxon>Kickxellaceae</taxon>
        <taxon>Coemansia</taxon>
    </lineage>
</organism>
<dbReference type="InterPro" id="IPR001223">
    <property type="entry name" value="Glyco_hydro18_cat"/>
</dbReference>
<keyword evidence="9" id="KW-0732">Signal</keyword>
<evidence type="ECO:0000256" key="1">
    <source>
        <dbReference type="ARBA" id="ARBA00000822"/>
    </source>
</evidence>
<evidence type="ECO:0000256" key="6">
    <source>
        <dbReference type="ARBA" id="ARBA00023326"/>
    </source>
</evidence>
<dbReference type="GO" id="GO:0000272">
    <property type="term" value="P:polysaccharide catabolic process"/>
    <property type="evidence" value="ECO:0007669"/>
    <property type="project" value="UniProtKB-KW"/>
</dbReference>
<evidence type="ECO:0000256" key="4">
    <source>
        <dbReference type="ARBA" id="ARBA00023277"/>
    </source>
</evidence>
<comment type="caution">
    <text evidence="11">The sequence shown here is derived from an EMBL/GenBank/DDBJ whole genome shotgun (WGS) entry which is preliminary data.</text>
</comment>
<feature type="signal peptide" evidence="9">
    <location>
        <begin position="1"/>
        <end position="28"/>
    </location>
</feature>
<dbReference type="PROSITE" id="PS01095">
    <property type="entry name" value="GH18_1"/>
    <property type="match status" value="1"/>
</dbReference>
<evidence type="ECO:0000256" key="5">
    <source>
        <dbReference type="ARBA" id="ARBA00023295"/>
    </source>
</evidence>
<dbReference type="InterPro" id="IPR001579">
    <property type="entry name" value="Glyco_hydro_18_chit_AS"/>
</dbReference>
<dbReference type="GO" id="GO:0008061">
    <property type="term" value="F:chitin binding"/>
    <property type="evidence" value="ECO:0007669"/>
    <property type="project" value="InterPro"/>
</dbReference>
<dbReference type="SUPFAM" id="SSF51445">
    <property type="entry name" value="(Trans)glycosidases"/>
    <property type="match status" value="1"/>
</dbReference>
<keyword evidence="3" id="KW-0146">Chitin degradation</keyword>
<evidence type="ECO:0000256" key="8">
    <source>
        <dbReference type="RuleBase" id="RU004453"/>
    </source>
</evidence>
<dbReference type="Pfam" id="PF00704">
    <property type="entry name" value="Glyco_hydro_18"/>
    <property type="match status" value="1"/>
</dbReference>
<dbReference type="GO" id="GO:0006032">
    <property type="term" value="P:chitin catabolic process"/>
    <property type="evidence" value="ECO:0007669"/>
    <property type="project" value="UniProtKB-KW"/>
</dbReference>
<protein>
    <recommendedName>
        <fullName evidence="10">GH18 domain-containing protein</fullName>
    </recommendedName>
</protein>
<dbReference type="InterPro" id="IPR011583">
    <property type="entry name" value="Chitinase_II/V-like_cat"/>
</dbReference>
<dbReference type="GO" id="GO:0008843">
    <property type="term" value="F:endochitinase activity"/>
    <property type="evidence" value="ECO:0007669"/>
    <property type="project" value="UniProtKB-EC"/>
</dbReference>
<proteinExistence type="inferred from homology"/>
<dbReference type="Gene3D" id="3.20.20.80">
    <property type="entry name" value="Glycosidases"/>
    <property type="match status" value="1"/>
</dbReference>
<feature type="chain" id="PRO_5040865797" description="GH18 domain-containing protein" evidence="9">
    <location>
        <begin position="29"/>
        <end position="322"/>
    </location>
</feature>
<name>A0A9W8G6V1_9FUNG</name>
<dbReference type="PANTHER" id="PTHR11177">
    <property type="entry name" value="CHITINASE"/>
    <property type="match status" value="1"/>
</dbReference>
<feature type="domain" description="GH18" evidence="10">
    <location>
        <begin position="31"/>
        <end position="322"/>
    </location>
</feature>
<evidence type="ECO:0000256" key="7">
    <source>
        <dbReference type="RuleBase" id="RU000489"/>
    </source>
</evidence>
<evidence type="ECO:0000313" key="12">
    <source>
        <dbReference type="Proteomes" id="UP001151518"/>
    </source>
</evidence>
<comment type="catalytic activity">
    <reaction evidence="1">
        <text>Random endo-hydrolysis of N-acetyl-beta-D-glucosaminide (1-&gt;4)-beta-linkages in chitin and chitodextrins.</text>
        <dbReference type="EC" id="3.2.1.14"/>
    </reaction>
</comment>